<reference evidence="4 5" key="1">
    <citation type="submission" date="2020-08" db="EMBL/GenBank/DDBJ databases">
        <title>Genomic Encyclopedia of Type Strains, Phase IV (KMG-IV): sequencing the most valuable type-strain genomes for metagenomic binning, comparative biology and taxonomic classification.</title>
        <authorList>
            <person name="Goeker M."/>
        </authorList>
    </citation>
    <scope>NUCLEOTIDE SEQUENCE [LARGE SCALE GENOMIC DNA]</scope>
    <source>
        <strain evidence="4 5">DSM 26575</strain>
    </source>
</reference>
<sequence length="162" mass="17979">MTILRLDSDFPRWDELLSLILSSFAYMNDRIDPPSSALKLTAESLAEKAETEIAYVLIEDGALVGCIFLRPEADCLYVGKLAVAPGAKRRGIGRKLLGVAEDTARALSLPALRLETRIELTENHAVFGRWGFEKTAENAHPGFTRVTSIEMRKYLAVERLVS</sequence>
<evidence type="ECO:0000313" key="4">
    <source>
        <dbReference type="EMBL" id="MBB3965247.1"/>
    </source>
</evidence>
<comment type="caution">
    <text evidence="4">The sequence shown here is derived from an EMBL/GenBank/DDBJ whole genome shotgun (WGS) entry which is preliminary data.</text>
</comment>
<evidence type="ECO:0000256" key="2">
    <source>
        <dbReference type="ARBA" id="ARBA00023315"/>
    </source>
</evidence>
<name>A0A7W6GBN6_9HYPH</name>
<keyword evidence="1 4" id="KW-0808">Transferase</keyword>
<dbReference type="PANTHER" id="PTHR43877:SF2">
    <property type="entry name" value="AMINOALKYLPHOSPHONATE N-ACETYLTRANSFERASE-RELATED"/>
    <property type="match status" value="1"/>
</dbReference>
<evidence type="ECO:0000259" key="3">
    <source>
        <dbReference type="PROSITE" id="PS51186"/>
    </source>
</evidence>
<dbReference type="Gene3D" id="3.40.630.30">
    <property type="match status" value="1"/>
</dbReference>
<dbReference type="InterPro" id="IPR016181">
    <property type="entry name" value="Acyl_CoA_acyltransferase"/>
</dbReference>
<evidence type="ECO:0000313" key="5">
    <source>
        <dbReference type="Proteomes" id="UP000582090"/>
    </source>
</evidence>
<dbReference type="CDD" id="cd04301">
    <property type="entry name" value="NAT_SF"/>
    <property type="match status" value="1"/>
</dbReference>
<gene>
    <name evidence="4" type="ORF">GGQ67_002915</name>
</gene>
<dbReference type="Proteomes" id="UP000582090">
    <property type="component" value="Unassembled WGS sequence"/>
</dbReference>
<proteinExistence type="predicted"/>
<dbReference type="AlphaFoldDB" id="A0A7W6GBN6"/>
<dbReference type="RefSeq" id="WP_183900815.1">
    <property type="nucleotide sequence ID" value="NZ_JACIDW010000008.1"/>
</dbReference>
<feature type="domain" description="N-acetyltransferase" evidence="3">
    <location>
        <begin position="1"/>
        <end position="156"/>
    </location>
</feature>
<dbReference type="Pfam" id="PF00583">
    <property type="entry name" value="Acetyltransf_1"/>
    <property type="match status" value="1"/>
</dbReference>
<evidence type="ECO:0000256" key="1">
    <source>
        <dbReference type="ARBA" id="ARBA00022679"/>
    </source>
</evidence>
<dbReference type="SUPFAM" id="SSF55729">
    <property type="entry name" value="Acyl-CoA N-acyltransferases (Nat)"/>
    <property type="match status" value="1"/>
</dbReference>
<accession>A0A7W6GBN6</accession>
<keyword evidence="2" id="KW-0012">Acyltransferase</keyword>
<dbReference type="PROSITE" id="PS51186">
    <property type="entry name" value="GNAT"/>
    <property type="match status" value="1"/>
</dbReference>
<dbReference type="InterPro" id="IPR000182">
    <property type="entry name" value="GNAT_dom"/>
</dbReference>
<dbReference type="EMBL" id="JACIDW010000008">
    <property type="protein sequence ID" value="MBB3965247.1"/>
    <property type="molecule type" value="Genomic_DNA"/>
</dbReference>
<keyword evidence="5" id="KW-1185">Reference proteome</keyword>
<dbReference type="InterPro" id="IPR050832">
    <property type="entry name" value="Bact_Acetyltransf"/>
</dbReference>
<dbReference type="PANTHER" id="PTHR43877">
    <property type="entry name" value="AMINOALKYLPHOSPHONATE N-ACETYLTRANSFERASE-RELATED-RELATED"/>
    <property type="match status" value="1"/>
</dbReference>
<protein>
    <submittedName>
        <fullName evidence="4">N-acetylglutamate synthase-like GNAT family acetyltransferase</fullName>
    </submittedName>
</protein>
<organism evidence="4 5">
    <name type="scientific">Rhizobium metallidurans</name>
    <dbReference type="NCBI Taxonomy" id="1265931"/>
    <lineage>
        <taxon>Bacteria</taxon>
        <taxon>Pseudomonadati</taxon>
        <taxon>Pseudomonadota</taxon>
        <taxon>Alphaproteobacteria</taxon>
        <taxon>Hyphomicrobiales</taxon>
        <taxon>Rhizobiaceae</taxon>
        <taxon>Rhizobium/Agrobacterium group</taxon>
        <taxon>Rhizobium</taxon>
    </lineage>
</organism>
<dbReference type="GO" id="GO:0016747">
    <property type="term" value="F:acyltransferase activity, transferring groups other than amino-acyl groups"/>
    <property type="evidence" value="ECO:0007669"/>
    <property type="project" value="InterPro"/>
</dbReference>